<dbReference type="EMBL" id="LJXB01000057">
    <property type="protein sequence ID" value="KPU61307.1"/>
    <property type="molecule type" value="Genomic_DNA"/>
</dbReference>
<accession>A0A0P8XVG6</accession>
<dbReference type="PATRIC" id="fig|294.162.peg.970"/>
<evidence type="ECO:0000313" key="3">
    <source>
        <dbReference type="Proteomes" id="UP000050349"/>
    </source>
</evidence>
<gene>
    <name evidence="2" type="ORF">AN403_5319</name>
</gene>
<evidence type="ECO:0000313" key="2">
    <source>
        <dbReference type="EMBL" id="KPU61307.1"/>
    </source>
</evidence>
<dbReference type="Proteomes" id="UP000050349">
    <property type="component" value="Unassembled WGS sequence"/>
</dbReference>
<dbReference type="AlphaFoldDB" id="A0A0P8XVG6"/>
<protein>
    <submittedName>
        <fullName evidence="2">Uncharacterized protein</fullName>
    </submittedName>
</protein>
<keyword evidence="1" id="KW-1133">Transmembrane helix</keyword>
<name>A0A0P8XVG6_PSEFL</name>
<comment type="caution">
    <text evidence="2">The sequence shown here is derived from an EMBL/GenBank/DDBJ whole genome shotgun (WGS) entry which is preliminary data.</text>
</comment>
<keyword evidence="1" id="KW-0812">Transmembrane</keyword>
<dbReference type="RefSeq" id="WP_057396355.1">
    <property type="nucleotide sequence ID" value="NZ_LJXB01000057.1"/>
</dbReference>
<proteinExistence type="predicted"/>
<organism evidence="2 3">
    <name type="scientific">Pseudomonas fluorescens</name>
    <dbReference type="NCBI Taxonomy" id="294"/>
    <lineage>
        <taxon>Bacteria</taxon>
        <taxon>Pseudomonadati</taxon>
        <taxon>Pseudomonadota</taxon>
        <taxon>Gammaproteobacteria</taxon>
        <taxon>Pseudomonadales</taxon>
        <taxon>Pseudomonadaceae</taxon>
        <taxon>Pseudomonas</taxon>
    </lineage>
</organism>
<reference evidence="2 3" key="1">
    <citation type="submission" date="2015-09" db="EMBL/GenBank/DDBJ databases">
        <authorList>
            <person name="Jackson K.R."/>
            <person name="Lunt B.L."/>
            <person name="Fisher J.N.B."/>
            <person name="Gardner A.V."/>
            <person name="Bailey M.E."/>
            <person name="Deus L.M."/>
            <person name="Earl A.S."/>
            <person name="Gibby P.D."/>
            <person name="Hartmann K.A."/>
            <person name="Liu J.E."/>
            <person name="Manci A.M."/>
            <person name="Nielsen D.A."/>
            <person name="Solomon M.B."/>
            <person name="Breakwell D.P."/>
            <person name="Burnett S.H."/>
            <person name="Grose J.H."/>
        </authorList>
    </citation>
    <scope>NUCLEOTIDE SEQUENCE [LARGE SCALE GENOMIC DNA]</scope>
    <source>
        <strain evidence="2 3">S613</strain>
    </source>
</reference>
<evidence type="ECO:0000256" key="1">
    <source>
        <dbReference type="SAM" id="Phobius"/>
    </source>
</evidence>
<keyword evidence="1" id="KW-0472">Membrane</keyword>
<feature type="transmembrane region" description="Helical" evidence="1">
    <location>
        <begin position="6"/>
        <end position="25"/>
    </location>
</feature>
<sequence>MKNTMLFVFGTLMVLFGTTTVLLYLKVDDNMFTAAGALPSTFIDPSSSPPNPPLAKKYYRGQIFIVTRGGESVPLGGVIVSFYTHKQFQEVLPGIYQKIGKVVAEFVPVYEAKVKAFNASWQAYEKINATKNWNKTHKAMKVANEKQAERIAAYYALHYISSAQAYANALPKPYVTAQTAADGKFNLEASAEPPLVATACATRQLGEKTENYCWFITMDGSKEILLNNHNTFGRSSSDSAIPMPELPIPCQANCEMEVEAIKDAYALFSTSLTPQGSLP</sequence>